<dbReference type="InterPro" id="IPR014056">
    <property type="entry name" value="TypeIITA-like_toxin_pred"/>
</dbReference>
<dbReference type="AlphaFoldDB" id="A0A1S7QD55"/>
<accession>A0A1S7QD55</accession>
<dbReference type="RefSeq" id="WP_332311143.1">
    <property type="nucleotide sequence ID" value="NZ_LT009723.1"/>
</dbReference>
<evidence type="ECO:0000256" key="1">
    <source>
        <dbReference type="SAM" id="MobiDB-lite"/>
    </source>
</evidence>
<evidence type="ECO:0000313" key="2">
    <source>
        <dbReference type="EMBL" id="CUX35093.1"/>
    </source>
</evidence>
<dbReference type="NCBIfam" id="TIGR02683">
    <property type="entry name" value="upstrm_HI1419"/>
    <property type="match status" value="1"/>
</dbReference>
<reference evidence="3" key="1">
    <citation type="submission" date="2016-01" db="EMBL/GenBank/DDBJ databases">
        <authorList>
            <person name="Regsiter A."/>
            <person name="william w."/>
        </authorList>
    </citation>
    <scope>NUCLEOTIDE SEQUENCE [LARGE SCALE GENOMIC DNA]</scope>
    <source>
        <strain evidence="3">CFBP 6623</strain>
    </source>
</reference>
<evidence type="ECO:0000313" key="3">
    <source>
        <dbReference type="Proteomes" id="UP000191988"/>
    </source>
</evidence>
<protein>
    <submittedName>
        <fullName evidence="2">Addiction module killer protein</fullName>
    </submittedName>
</protein>
<gene>
    <name evidence="2" type="ORF">AGR3A_Cc420260</name>
</gene>
<dbReference type="STRING" id="1183432.AGR3A_Cc420260"/>
<dbReference type="EMBL" id="FBWK01000037">
    <property type="protein sequence ID" value="CUX35093.1"/>
    <property type="molecule type" value="Genomic_DNA"/>
</dbReference>
<proteinExistence type="predicted"/>
<sequence length="139" mass="15589">MGKKDKPEDAIMGAIFGEKDEAVAEPDNQQTVDCDEESDNSSSQSIEVRRTTEFQDWLRGLKDRTAQQRIATRLVRVQSGLLGDVKYFNGIGEIRIDYGPGYRVYFVKKSNVIIVLLCGGDKKSQPSDVKRAQDMAKEV</sequence>
<dbReference type="Proteomes" id="UP000191988">
    <property type="component" value="Unassembled WGS sequence"/>
</dbReference>
<name>A0A1S7QD55_9HYPH</name>
<dbReference type="PANTHER" id="PTHR41791:SF1">
    <property type="entry name" value="SSL7039 PROTEIN"/>
    <property type="match status" value="1"/>
</dbReference>
<dbReference type="PANTHER" id="PTHR41791">
    <property type="entry name" value="SSL7039 PROTEIN"/>
    <property type="match status" value="1"/>
</dbReference>
<organism evidence="2 3">
    <name type="scientific">Agrobacterium tomkonis CFBP 6623</name>
    <dbReference type="NCBI Taxonomy" id="1183432"/>
    <lineage>
        <taxon>Bacteria</taxon>
        <taxon>Pseudomonadati</taxon>
        <taxon>Pseudomonadota</taxon>
        <taxon>Alphaproteobacteria</taxon>
        <taxon>Hyphomicrobiales</taxon>
        <taxon>Rhizobiaceae</taxon>
        <taxon>Rhizobium/Agrobacterium group</taxon>
        <taxon>Agrobacterium</taxon>
        <taxon>Agrobacterium tumefaciens complex</taxon>
    </lineage>
</organism>
<feature type="region of interest" description="Disordered" evidence="1">
    <location>
        <begin position="16"/>
        <end position="48"/>
    </location>
</feature>
<keyword evidence="3" id="KW-1185">Reference proteome</keyword>